<keyword evidence="2" id="KW-1185">Reference proteome</keyword>
<gene>
    <name evidence="1" type="ORF">D3P04_09930</name>
</gene>
<reference evidence="2" key="1">
    <citation type="submission" date="2018-09" db="EMBL/GenBank/DDBJ databases">
        <title>Acidovorax cavernicola nov. sp. isolated from Gruta de las Maravillas (Aracena, Spain).</title>
        <authorList>
            <person name="Jurado V."/>
            <person name="Gutierrez-Patricio S."/>
            <person name="Gonzalez-Pimentel J.L."/>
            <person name="Miller A.Z."/>
            <person name="Laiz L."/>
            <person name="Saiz-Jimenez C."/>
        </authorList>
    </citation>
    <scope>NUCLEOTIDE SEQUENCE [LARGE SCALE GENOMIC DNA]</scope>
    <source>
        <strain evidence="2">1011MAR3C25</strain>
    </source>
</reference>
<evidence type="ECO:0000313" key="2">
    <source>
        <dbReference type="Proteomes" id="UP000284202"/>
    </source>
</evidence>
<dbReference type="AlphaFoldDB" id="A0A418SWN2"/>
<name>A0A418SWN2_9RHOB</name>
<dbReference type="InterPro" id="IPR029058">
    <property type="entry name" value="AB_hydrolase_fold"/>
</dbReference>
<dbReference type="SUPFAM" id="SSF53474">
    <property type="entry name" value="alpha/beta-Hydrolases"/>
    <property type="match status" value="1"/>
</dbReference>
<organism evidence="1 2">
    <name type="scientific">Paracoccus onubensis</name>
    <dbReference type="NCBI Taxonomy" id="1675788"/>
    <lineage>
        <taxon>Bacteria</taxon>
        <taxon>Pseudomonadati</taxon>
        <taxon>Pseudomonadota</taxon>
        <taxon>Alphaproteobacteria</taxon>
        <taxon>Rhodobacterales</taxon>
        <taxon>Paracoccaceae</taxon>
        <taxon>Paracoccus</taxon>
    </lineage>
</organism>
<dbReference type="Proteomes" id="UP000284202">
    <property type="component" value="Unassembled WGS sequence"/>
</dbReference>
<dbReference type="EMBL" id="QZCG01000006">
    <property type="protein sequence ID" value="RJE85330.1"/>
    <property type="molecule type" value="Genomic_DNA"/>
</dbReference>
<accession>A0A418SWN2</accession>
<comment type="caution">
    <text evidence="1">The sequence shown here is derived from an EMBL/GenBank/DDBJ whole genome shotgun (WGS) entry which is preliminary data.</text>
</comment>
<sequence length="299" mass="34544">MQLRRSSCDIPAQFICQIELNFEFMLQISKSENLVIQTGFYTLEAFVYDDGGPLVVTFEHLRGQGRAQHRLRSGWMVNYLRTKRVSHLAVKPGRNDWYRRQGLTEAFQYLKDSGFLDRFARVITCGGSMGGYGALAYSGMLDADTVVAFNPLTTLNSRLVPWETRFQNYATNFDWDGPFHDAAKECASARQVYAVVDRCYDLDWKHVARMPSHNLHVLNAPFLQHQLPLYLHWLGLLEPFFDNMVQGRIETMPFNKVLRDRRELAQYFNVLENAPRVRSSPVFSGIVRRFKQESPLMGS</sequence>
<protein>
    <submittedName>
        <fullName evidence="1">Uncharacterized protein</fullName>
    </submittedName>
</protein>
<evidence type="ECO:0000313" key="1">
    <source>
        <dbReference type="EMBL" id="RJE85330.1"/>
    </source>
</evidence>
<dbReference type="Gene3D" id="3.40.50.1820">
    <property type="entry name" value="alpha/beta hydrolase"/>
    <property type="match status" value="1"/>
</dbReference>
<proteinExistence type="predicted"/>